<keyword evidence="4" id="KW-0269">Exonuclease</keyword>
<gene>
    <name evidence="4" type="ORF">K5L39_18045</name>
</gene>
<dbReference type="PANTHER" id="PTHR30231:SF41">
    <property type="entry name" value="DNA POLYMERASE III SUBUNIT EPSILON"/>
    <property type="match status" value="1"/>
</dbReference>
<dbReference type="InterPro" id="IPR013520">
    <property type="entry name" value="Ribonucl_H"/>
</dbReference>
<evidence type="ECO:0000313" key="4">
    <source>
        <dbReference type="EMBL" id="MEB3071088.1"/>
    </source>
</evidence>
<dbReference type="InterPro" id="IPR012337">
    <property type="entry name" value="RNaseH-like_sf"/>
</dbReference>
<keyword evidence="4" id="KW-0378">Hydrolase</keyword>
<dbReference type="Pfam" id="PF00929">
    <property type="entry name" value="RNase_T"/>
    <property type="match status" value="1"/>
</dbReference>
<dbReference type="EMBL" id="JAYJJQ010000021">
    <property type="protein sequence ID" value="MEB3071088.1"/>
    <property type="molecule type" value="Genomic_DNA"/>
</dbReference>
<keyword evidence="4" id="KW-0540">Nuclease</keyword>
<keyword evidence="2" id="KW-0812">Transmembrane</keyword>
<dbReference type="SUPFAM" id="SSF53098">
    <property type="entry name" value="Ribonuclease H-like"/>
    <property type="match status" value="1"/>
</dbReference>
<dbReference type="CDD" id="cd06127">
    <property type="entry name" value="DEDDh"/>
    <property type="match status" value="1"/>
</dbReference>
<keyword evidence="5" id="KW-1185">Reference proteome</keyword>
<feature type="domain" description="Exonuclease" evidence="3">
    <location>
        <begin position="169"/>
        <end position="335"/>
    </location>
</feature>
<proteinExistence type="predicted"/>
<protein>
    <submittedName>
        <fullName evidence="4">3'-5' exonuclease</fullName>
    </submittedName>
</protein>
<evidence type="ECO:0000256" key="2">
    <source>
        <dbReference type="SAM" id="Phobius"/>
    </source>
</evidence>
<keyword evidence="2" id="KW-0472">Membrane</keyword>
<feature type="transmembrane region" description="Helical" evidence="2">
    <location>
        <begin position="6"/>
        <end position="34"/>
    </location>
</feature>
<dbReference type="PANTHER" id="PTHR30231">
    <property type="entry name" value="DNA POLYMERASE III SUBUNIT EPSILON"/>
    <property type="match status" value="1"/>
</dbReference>
<dbReference type="Proteomes" id="UP001299283">
    <property type="component" value="Unassembled WGS sequence"/>
</dbReference>
<feature type="region of interest" description="Disordered" evidence="1">
    <location>
        <begin position="68"/>
        <end position="114"/>
    </location>
</feature>
<dbReference type="SMART" id="SM00479">
    <property type="entry name" value="EXOIII"/>
    <property type="match status" value="1"/>
</dbReference>
<evidence type="ECO:0000256" key="1">
    <source>
        <dbReference type="SAM" id="MobiDB-lite"/>
    </source>
</evidence>
<organism evidence="4 5">
    <name type="scientific">[Mycobacterium] vasticus</name>
    <dbReference type="NCBI Taxonomy" id="2875777"/>
    <lineage>
        <taxon>Bacteria</taxon>
        <taxon>Bacillati</taxon>
        <taxon>Actinomycetota</taxon>
        <taxon>Actinomycetes</taxon>
        <taxon>Mycobacteriales</taxon>
        <taxon>Mycobacteriaceae</taxon>
        <taxon>Mycolicibacter</taxon>
    </lineage>
</organism>
<comment type="caution">
    <text evidence="4">The sequence shown here is derived from an EMBL/GenBank/DDBJ whole genome shotgun (WGS) entry which is preliminary data.</text>
</comment>
<sequence length="619" mass="68445">MRELAPFIGVLVLVGLILKYWWAFLLIAAVYGAYRYQKRQNHLRAASSADESPRAGRATAAPAKFTAIRPPSAGKSGPTDLASRGMESAAPVKLTARRPKAAHERHQPRMSDPPNVSIWYSDDEDSSHAVVYGVGNDDDRDEGVDNPTYILPYANLTRLPTGWPADQTTYTAVDLETTGLDPSADRIVEIGLVKFTGDGTIIDEFATLVNNPGSAAEARRVHNIDDADLAGAPSTTDALSEAFAFMAGTVVVSHKWEFEEGFLAAAAEQCGLLLPNAVAACTWRTARRQLDGRGYSAKILYKSATGEFQHNAHTALSDARAVREILLWLLRTSPQRLYLTEEPPRPSSPPFAGGTCLISCRPAPMGRSSMAELIAAFPQSPNPRTGDPDEVENYLALLAECIEDGRLTYDETTAMARQVQRTRLTGTQIRYTHQLAWESQFPDHERPLIELDSLSRRERYLMADALGLAELADKIDAVIEQLDEPKPTAEARYLKGLRIGVVGDTTELVALRERATAHGAKIAINITKTVQWMATVTPDGTDSAHNSARRLGVIMVSPFEGTLRLDEAIRDAELKAVARQREIDQMDAERQSYRDEREAYWRPVWRPTELDYDPAQEWY</sequence>
<dbReference type="GO" id="GO:0004527">
    <property type="term" value="F:exonuclease activity"/>
    <property type="evidence" value="ECO:0007669"/>
    <property type="project" value="UniProtKB-KW"/>
</dbReference>
<dbReference type="InterPro" id="IPR036397">
    <property type="entry name" value="RNaseH_sf"/>
</dbReference>
<name>A0ABU5Z124_9MYCO</name>
<dbReference type="Gene3D" id="3.30.420.10">
    <property type="entry name" value="Ribonuclease H-like superfamily/Ribonuclease H"/>
    <property type="match status" value="1"/>
</dbReference>
<dbReference type="RefSeq" id="WP_225398750.1">
    <property type="nucleotide sequence ID" value="NZ_JAYJJQ010000021.1"/>
</dbReference>
<evidence type="ECO:0000259" key="3">
    <source>
        <dbReference type="SMART" id="SM00479"/>
    </source>
</evidence>
<evidence type="ECO:0000313" key="5">
    <source>
        <dbReference type="Proteomes" id="UP001299283"/>
    </source>
</evidence>
<reference evidence="4 5" key="1">
    <citation type="submission" date="2023-12" db="EMBL/GenBank/DDBJ databases">
        <title>Description of new species of Mycobacterium terrae complex isolated from sewage at the Sao Paulo Zoological Park Foundation in Brazil.</title>
        <authorList>
            <person name="Romagnoli C.L."/>
            <person name="Conceicao E.C."/>
            <person name="Machado E."/>
            <person name="Barreto L.B.P.F."/>
            <person name="Sharma A."/>
            <person name="Silva N.M."/>
            <person name="Marques L.E."/>
            <person name="Juliana M.A."/>
            <person name="Lourenco M.C.S."/>
            <person name="Digiampietri L.A."/>
            <person name="Suffys P.N."/>
            <person name="Viana-Niero C."/>
        </authorList>
    </citation>
    <scope>NUCLEOTIDE SEQUENCE [LARGE SCALE GENOMIC DNA]</scope>
    <source>
        <strain evidence="4 5">MYC017</strain>
    </source>
</reference>
<keyword evidence="2" id="KW-1133">Transmembrane helix</keyword>
<accession>A0ABU5Z124</accession>